<evidence type="ECO:0000256" key="6">
    <source>
        <dbReference type="ARBA" id="ARBA00023136"/>
    </source>
</evidence>
<dbReference type="EMBL" id="NJIH01000004">
    <property type="protein sequence ID" value="OWT62080.1"/>
    <property type="molecule type" value="Genomic_DNA"/>
</dbReference>
<evidence type="ECO:0000313" key="9">
    <source>
        <dbReference type="EMBL" id="OWT62080.1"/>
    </source>
</evidence>
<dbReference type="GO" id="GO:0042907">
    <property type="term" value="F:xanthine transmembrane transporter activity"/>
    <property type="evidence" value="ECO:0007669"/>
    <property type="project" value="TreeGrafter"/>
</dbReference>
<dbReference type="Proteomes" id="UP000214603">
    <property type="component" value="Unassembled WGS sequence"/>
</dbReference>
<reference evidence="10" key="1">
    <citation type="submission" date="2017-06" db="EMBL/GenBank/DDBJ databases">
        <title>Herbaspirillum phytohormonus sp. nov., isolated from the root nodule of Robinia pseudoacacia in lead-zinc mine.</title>
        <authorList>
            <person name="Fan M."/>
            <person name="Lin Y."/>
        </authorList>
    </citation>
    <scope>NUCLEOTIDE SEQUENCE [LARGE SCALE GENOMIC DNA]</scope>
    <source>
        <strain evidence="10">SC-089</strain>
    </source>
</reference>
<keyword evidence="6 8" id="KW-0472">Membrane</keyword>
<feature type="transmembrane region" description="Helical" evidence="8">
    <location>
        <begin position="160"/>
        <end position="179"/>
    </location>
</feature>
<comment type="similarity">
    <text evidence="2">Belongs to the nucleobase:cation symporter-2 (NCS2) (TC 2.A.40) family.</text>
</comment>
<dbReference type="NCBIfam" id="NF037981">
    <property type="entry name" value="NCS2_1"/>
    <property type="match status" value="1"/>
</dbReference>
<evidence type="ECO:0008006" key="11">
    <source>
        <dbReference type="Google" id="ProtNLM"/>
    </source>
</evidence>
<feature type="transmembrane region" description="Helical" evidence="8">
    <location>
        <begin position="191"/>
        <end position="215"/>
    </location>
</feature>
<evidence type="ECO:0000313" key="10">
    <source>
        <dbReference type="Proteomes" id="UP000214603"/>
    </source>
</evidence>
<organism evidence="9 10">
    <name type="scientific">Candidimonas nitroreducens</name>
    <dbReference type="NCBI Taxonomy" id="683354"/>
    <lineage>
        <taxon>Bacteria</taxon>
        <taxon>Pseudomonadati</taxon>
        <taxon>Pseudomonadota</taxon>
        <taxon>Betaproteobacteria</taxon>
        <taxon>Burkholderiales</taxon>
        <taxon>Alcaligenaceae</taxon>
        <taxon>Candidimonas</taxon>
    </lineage>
</organism>
<evidence type="ECO:0000256" key="5">
    <source>
        <dbReference type="ARBA" id="ARBA00022989"/>
    </source>
</evidence>
<feature type="transmembrane region" description="Helical" evidence="8">
    <location>
        <begin position="297"/>
        <end position="324"/>
    </location>
</feature>
<dbReference type="InterPro" id="IPR006043">
    <property type="entry name" value="NCS2"/>
</dbReference>
<keyword evidence="4 8" id="KW-0812">Transmembrane</keyword>
<dbReference type="GO" id="GO:0005886">
    <property type="term" value="C:plasma membrane"/>
    <property type="evidence" value="ECO:0007669"/>
    <property type="project" value="TreeGrafter"/>
</dbReference>
<evidence type="ECO:0000256" key="7">
    <source>
        <dbReference type="SAM" id="MobiDB-lite"/>
    </source>
</evidence>
<protein>
    <recommendedName>
        <fullName evidence="11">Xanthine/uracil permease</fullName>
    </recommendedName>
</protein>
<dbReference type="Pfam" id="PF00860">
    <property type="entry name" value="Xan_ur_permease"/>
    <property type="match status" value="1"/>
</dbReference>
<feature type="transmembrane region" description="Helical" evidence="8">
    <location>
        <begin position="424"/>
        <end position="443"/>
    </location>
</feature>
<dbReference type="AlphaFoldDB" id="A0A225MQ76"/>
<feature type="transmembrane region" description="Helical" evidence="8">
    <location>
        <begin position="449"/>
        <end position="470"/>
    </location>
</feature>
<feature type="transmembrane region" description="Helical" evidence="8">
    <location>
        <begin position="509"/>
        <end position="532"/>
    </location>
</feature>
<evidence type="ECO:0000256" key="8">
    <source>
        <dbReference type="SAM" id="Phobius"/>
    </source>
</evidence>
<feature type="transmembrane region" description="Helical" evidence="8">
    <location>
        <begin position="344"/>
        <end position="367"/>
    </location>
</feature>
<keyword evidence="3" id="KW-0813">Transport</keyword>
<feature type="transmembrane region" description="Helical" evidence="8">
    <location>
        <begin position="123"/>
        <end position="148"/>
    </location>
</feature>
<evidence type="ECO:0000256" key="2">
    <source>
        <dbReference type="ARBA" id="ARBA00008821"/>
    </source>
</evidence>
<sequence length="681" mass="71230">MQDAPARRTPGAPRGSPARRPEPGSPDKGFRTRPAGTGLRLFFGAPRVVLQHIPYVHAAAAPRTIRKTINATRADFAPQAGPQQALSVHASTMALFSKIKLPPVPAFRRPADLVYALGEKPPAFTLFGLAVQHMVTALTCVVYVLAAAKIGGLSAASTQGLVTATTLGMALATFFQAWGGRLGSGLMLVDIPSPLLIVIGGSIIGQFGIAGAAAMSLTKGLVSLAASVVVPRLRAILPPTVAGVVVCIGGLSLVAPALTHMTGLQSGAMDGADILIGTVTLLVIVALSIWGNRRLKLAALLAGLLAGVILAAVLGKLHGMALLSKSSVLALPQLHLPNLAVDPAALAAVALVSLMAQLDSLGSLVLMHKMNDADWRRPSMRLVSHGIRANGLGNLLASCLGSYPTGMSSANLALCHISRSTSRWIGLVTALLLAVSAFLPQVALGLTLIPTSVVGAIEVYAAAYLVVSGIELIASRALDSRGIFMIGLSFVAGLGVMVLPQLADQAPAALHFVARSGIITGGVMAIVLNAIFRLGTSQRAVLHIDEASHSERMRRIVEFVESSGARWSARRDVVRRAAQAMLEGAEALEAAGEGRRLVQVQGSFDEFNLDFELLYQGPALLLEPSAEPSPAALLDMREEDFHNVLGRALSGVSHMLLKRLADRVTSGTRGRLSYLRLHLNH</sequence>
<dbReference type="PANTHER" id="PTHR42810">
    <property type="entry name" value="PURINE PERMEASE C1399.01C-RELATED"/>
    <property type="match status" value="1"/>
</dbReference>
<feature type="transmembrane region" description="Helical" evidence="8">
    <location>
        <begin position="482"/>
        <end position="503"/>
    </location>
</feature>
<feature type="transmembrane region" description="Helical" evidence="8">
    <location>
        <begin position="271"/>
        <end position="290"/>
    </location>
</feature>
<feature type="transmembrane region" description="Helical" evidence="8">
    <location>
        <begin position="236"/>
        <end position="259"/>
    </location>
</feature>
<evidence type="ECO:0000256" key="4">
    <source>
        <dbReference type="ARBA" id="ARBA00022692"/>
    </source>
</evidence>
<keyword evidence="5 8" id="KW-1133">Transmembrane helix</keyword>
<accession>A0A225MQ76</accession>
<evidence type="ECO:0000256" key="1">
    <source>
        <dbReference type="ARBA" id="ARBA00004141"/>
    </source>
</evidence>
<keyword evidence="10" id="KW-1185">Reference proteome</keyword>
<proteinExistence type="inferred from homology"/>
<comment type="caution">
    <text evidence="9">The sequence shown here is derived from an EMBL/GenBank/DDBJ whole genome shotgun (WGS) entry which is preliminary data.</text>
</comment>
<dbReference type="PANTHER" id="PTHR42810:SF2">
    <property type="entry name" value="PURINE PERMEASE C1399.01C-RELATED"/>
    <property type="match status" value="1"/>
</dbReference>
<comment type="subcellular location">
    <subcellularLocation>
        <location evidence="1">Membrane</location>
        <topology evidence="1">Multi-pass membrane protein</topology>
    </subcellularLocation>
</comment>
<gene>
    <name evidence="9" type="ORF">CEY11_09775</name>
</gene>
<feature type="region of interest" description="Disordered" evidence="7">
    <location>
        <begin position="1"/>
        <end position="33"/>
    </location>
</feature>
<evidence type="ECO:0000256" key="3">
    <source>
        <dbReference type="ARBA" id="ARBA00022448"/>
    </source>
</evidence>
<feature type="compositionally biased region" description="Low complexity" evidence="7">
    <location>
        <begin position="7"/>
        <end position="18"/>
    </location>
</feature>
<name>A0A225MQ76_9BURK</name>